<dbReference type="AlphaFoldDB" id="A0A2T5FZC1"/>
<dbReference type="PANTHER" id="PTHR43441:SF2">
    <property type="entry name" value="FAMILY ACETYLTRANSFERASE, PUTATIVE (AFU_ORTHOLOGUE AFUA_7G00850)-RELATED"/>
    <property type="match status" value="1"/>
</dbReference>
<dbReference type="SUPFAM" id="SSF55729">
    <property type="entry name" value="Acyl-CoA N-acyltransferases (Nat)"/>
    <property type="match status" value="1"/>
</dbReference>
<gene>
    <name evidence="2" type="ORF">CLG96_05550</name>
</gene>
<comment type="caution">
    <text evidence="2">The sequence shown here is derived from an EMBL/GenBank/DDBJ whole genome shotgun (WGS) entry which is preliminary data.</text>
</comment>
<dbReference type="InterPro" id="IPR051908">
    <property type="entry name" value="Ribosomal_N-acetyltransferase"/>
</dbReference>
<feature type="domain" description="N-acetyltransferase" evidence="1">
    <location>
        <begin position="27"/>
        <end position="170"/>
    </location>
</feature>
<reference evidence="2 3" key="1">
    <citation type="submission" date="2017-09" db="EMBL/GenBank/DDBJ databases">
        <title>Sphingomonas panjinensis sp.nov., isolated from oil-contaminated soil.</title>
        <authorList>
            <person name="Wang L."/>
            <person name="Chen L."/>
        </authorList>
    </citation>
    <scope>NUCLEOTIDE SEQUENCE [LARGE SCALE GENOMIC DNA]</scope>
    <source>
        <strain evidence="2 3">FW-11</strain>
    </source>
</reference>
<dbReference type="PROSITE" id="PS51186">
    <property type="entry name" value="GNAT"/>
    <property type="match status" value="1"/>
</dbReference>
<dbReference type="PANTHER" id="PTHR43441">
    <property type="entry name" value="RIBOSOMAL-PROTEIN-SERINE ACETYLTRANSFERASE"/>
    <property type="match status" value="1"/>
</dbReference>
<dbReference type="Pfam" id="PF13302">
    <property type="entry name" value="Acetyltransf_3"/>
    <property type="match status" value="1"/>
</dbReference>
<keyword evidence="2" id="KW-0808">Transferase</keyword>
<sequence length="211" mass="23980">MSCPFPERRPHAGRYVRLEPLGAVHAPALWEVARGAQASWTYLRYGPFASLEEMASQIRSLARMRRQPFFAAVPATSGRAEGWLSYCDIDAGAEMLEIGSIWFSPRFQRTRAATEAVFLLIDHAFGLGYRRVAWRCNADNAPSNRAAQRFGFRHEGNWRQAETVKGKPRDTAWYSLLGEEWRALRPAYEAWLDPANFDAAGRQRMSLSALR</sequence>
<dbReference type="OrthoDB" id="5295305at2"/>
<accession>A0A2T5FZC1</accession>
<proteinExistence type="predicted"/>
<dbReference type="Proteomes" id="UP000244162">
    <property type="component" value="Unassembled WGS sequence"/>
</dbReference>
<evidence type="ECO:0000313" key="3">
    <source>
        <dbReference type="Proteomes" id="UP000244162"/>
    </source>
</evidence>
<dbReference type="Gene3D" id="3.40.630.30">
    <property type="match status" value="1"/>
</dbReference>
<dbReference type="InterPro" id="IPR000182">
    <property type="entry name" value="GNAT_dom"/>
</dbReference>
<evidence type="ECO:0000259" key="1">
    <source>
        <dbReference type="PROSITE" id="PS51186"/>
    </source>
</evidence>
<keyword evidence="3" id="KW-1185">Reference proteome</keyword>
<protein>
    <submittedName>
        <fullName evidence="2">GNAT family N-acetyltransferase</fullName>
    </submittedName>
</protein>
<organism evidence="2 3">
    <name type="scientific">Sphingomonas oleivorans</name>
    <dbReference type="NCBI Taxonomy" id="1735121"/>
    <lineage>
        <taxon>Bacteria</taxon>
        <taxon>Pseudomonadati</taxon>
        <taxon>Pseudomonadota</taxon>
        <taxon>Alphaproteobacteria</taxon>
        <taxon>Sphingomonadales</taxon>
        <taxon>Sphingomonadaceae</taxon>
        <taxon>Sphingomonas</taxon>
    </lineage>
</organism>
<name>A0A2T5FZC1_9SPHN</name>
<dbReference type="EMBL" id="NWBU01000005">
    <property type="protein sequence ID" value="PTQ12043.1"/>
    <property type="molecule type" value="Genomic_DNA"/>
</dbReference>
<dbReference type="GO" id="GO:1990189">
    <property type="term" value="F:protein N-terminal-serine acetyltransferase activity"/>
    <property type="evidence" value="ECO:0007669"/>
    <property type="project" value="TreeGrafter"/>
</dbReference>
<dbReference type="GO" id="GO:0008999">
    <property type="term" value="F:protein-N-terminal-alanine acetyltransferase activity"/>
    <property type="evidence" value="ECO:0007669"/>
    <property type="project" value="TreeGrafter"/>
</dbReference>
<dbReference type="InterPro" id="IPR016181">
    <property type="entry name" value="Acyl_CoA_acyltransferase"/>
</dbReference>
<evidence type="ECO:0000313" key="2">
    <source>
        <dbReference type="EMBL" id="PTQ12043.1"/>
    </source>
</evidence>